<organism evidence="1">
    <name type="scientific">hydrothermal vent metagenome</name>
    <dbReference type="NCBI Taxonomy" id="652676"/>
    <lineage>
        <taxon>unclassified sequences</taxon>
        <taxon>metagenomes</taxon>
        <taxon>ecological metagenomes</taxon>
    </lineage>
</organism>
<sequence>MTNTQHPFTSITTFREQFNLGLCQLLDKQQLGTFILCLANASNDPALFKQFKTQLKSQYINLLDQIQTALNNGEHINAVERFEVQRYENVR</sequence>
<dbReference type="EMBL" id="UOFF01000289">
    <property type="protein sequence ID" value="VAW56854.1"/>
    <property type="molecule type" value="Genomic_DNA"/>
</dbReference>
<name>A0A3B0XL31_9ZZZZ</name>
<proteinExistence type="predicted"/>
<evidence type="ECO:0000313" key="1">
    <source>
        <dbReference type="EMBL" id="VAW56854.1"/>
    </source>
</evidence>
<accession>A0A3B0XL31</accession>
<dbReference type="AlphaFoldDB" id="A0A3B0XL31"/>
<gene>
    <name evidence="1" type="ORF">MNBD_GAMMA07-476</name>
</gene>
<reference evidence="1" key="1">
    <citation type="submission" date="2018-06" db="EMBL/GenBank/DDBJ databases">
        <authorList>
            <person name="Zhirakovskaya E."/>
        </authorList>
    </citation>
    <scope>NUCLEOTIDE SEQUENCE</scope>
</reference>
<protein>
    <submittedName>
        <fullName evidence="1">Uncharacterized protein</fullName>
    </submittedName>
</protein>